<dbReference type="PANTHER" id="PTHR34648:SF6">
    <property type="entry name" value="CLOCK-INTERACTING PACEMAKER-RELATED"/>
    <property type="match status" value="1"/>
</dbReference>
<feature type="compositionally biased region" description="Polar residues" evidence="1">
    <location>
        <begin position="268"/>
        <end position="301"/>
    </location>
</feature>
<evidence type="ECO:0000313" key="5">
    <source>
        <dbReference type="RefSeq" id="XP_038824746.1"/>
    </source>
</evidence>
<dbReference type="InterPro" id="IPR031602">
    <property type="entry name" value="CIPC"/>
</dbReference>
<reference evidence="3 4" key="1">
    <citation type="submission" date="2025-04" db="UniProtKB">
        <authorList>
            <consortium name="RefSeq"/>
        </authorList>
    </citation>
    <scope>IDENTIFICATION</scope>
    <source>
        <tissue evidence="3 4">White muscle</tissue>
    </source>
</reference>
<feature type="compositionally biased region" description="Low complexity" evidence="1">
    <location>
        <begin position="204"/>
        <end position="218"/>
    </location>
</feature>
<dbReference type="CTD" id="101883257"/>
<feature type="compositionally biased region" description="Basic residues" evidence="1">
    <location>
        <begin position="190"/>
        <end position="203"/>
    </location>
</feature>
<gene>
    <name evidence="3 4 5" type="primary">cipcb</name>
</gene>
<dbReference type="RefSeq" id="XP_038824744.1">
    <property type="nucleotide sequence ID" value="XM_038968816.1"/>
</dbReference>
<dbReference type="GeneID" id="120024538"/>
<dbReference type="KEGG" id="snh:120024538"/>
<accession>A0A8U0TR46</accession>
<organism evidence="2 5">
    <name type="scientific">Salvelinus namaycush</name>
    <name type="common">Lake trout</name>
    <name type="synonym">Salmo namaycush</name>
    <dbReference type="NCBI Taxonomy" id="8040"/>
    <lineage>
        <taxon>Eukaryota</taxon>
        <taxon>Metazoa</taxon>
        <taxon>Chordata</taxon>
        <taxon>Craniata</taxon>
        <taxon>Vertebrata</taxon>
        <taxon>Euteleostomi</taxon>
        <taxon>Actinopterygii</taxon>
        <taxon>Neopterygii</taxon>
        <taxon>Teleostei</taxon>
        <taxon>Protacanthopterygii</taxon>
        <taxon>Salmoniformes</taxon>
        <taxon>Salmonidae</taxon>
        <taxon>Salmoninae</taxon>
        <taxon>Salvelinus</taxon>
    </lineage>
</organism>
<dbReference type="GO" id="GO:0042754">
    <property type="term" value="P:negative regulation of circadian rhythm"/>
    <property type="evidence" value="ECO:0007669"/>
    <property type="project" value="InterPro"/>
</dbReference>
<evidence type="ECO:0000256" key="1">
    <source>
        <dbReference type="SAM" id="MobiDB-lite"/>
    </source>
</evidence>
<evidence type="ECO:0000313" key="4">
    <source>
        <dbReference type="RefSeq" id="XP_038824745.1"/>
    </source>
</evidence>
<dbReference type="GO" id="GO:0005634">
    <property type="term" value="C:nucleus"/>
    <property type="evidence" value="ECO:0007669"/>
    <property type="project" value="TreeGrafter"/>
</dbReference>
<dbReference type="AlphaFoldDB" id="A0A8U0TR46"/>
<feature type="region of interest" description="Disordered" evidence="1">
    <location>
        <begin position="380"/>
        <end position="404"/>
    </location>
</feature>
<feature type="compositionally biased region" description="Low complexity" evidence="1">
    <location>
        <begin position="167"/>
        <end position="187"/>
    </location>
</feature>
<feature type="region of interest" description="Disordered" evidence="1">
    <location>
        <begin position="1"/>
        <end position="77"/>
    </location>
</feature>
<dbReference type="RefSeq" id="XP_038824745.1">
    <property type="nucleotide sequence ID" value="XM_038968817.1"/>
</dbReference>
<proteinExistence type="predicted"/>
<evidence type="ECO:0000313" key="2">
    <source>
        <dbReference type="Proteomes" id="UP000808372"/>
    </source>
</evidence>
<dbReference type="RefSeq" id="XP_038824746.1">
    <property type="nucleotide sequence ID" value="XM_038968818.1"/>
</dbReference>
<feature type="compositionally biased region" description="Low complexity" evidence="1">
    <location>
        <begin position="242"/>
        <end position="254"/>
    </location>
</feature>
<protein>
    <submittedName>
        <fullName evidence="3 4">CLOCK-interacting pacemaker</fullName>
    </submittedName>
</protein>
<evidence type="ECO:0000313" key="3">
    <source>
        <dbReference type="RefSeq" id="XP_038824744.1"/>
    </source>
</evidence>
<dbReference type="Proteomes" id="UP000808372">
    <property type="component" value="Chromosome 29"/>
</dbReference>
<name>A0A8U0TR46_SALNM</name>
<feature type="compositionally biased region" description="Basic and acidic residues" evidence="1">
    <location>
        <begin position="1"/>
        <end position="10"/>
    </location>
</feature>
<dbReference type="PANTHER" id="PTHR34648">
    <property type="entry name" value="CLOCK-INTERACTING PACEMAKER"/>
    <property type="match status" value="1"/>
</dbReference>
<keyword evidence="2" id="KW-1185">Reference proteome</keyword>
<feature type="compositionally biased region" description="Basic and acidic residues" evidence="1">
    <location>
        <begin position="49"/>
        <end position="60"/>
    </location>
</feature>
<dbReference type="Pfam" id="PF15800">
    <property type="entry name" value="CiPC"/>
    <property type="match status" value="1"/>
</dbReference>
<dbReference type="OrthoDB" id="6374619at2759"/>
<dbReference type="GO" id="GO:0045892">
    <property type="term" value="P:negative regulation of DNA-templated transcription"/>
    <property type="evidence" value="ECO:0007669"/>
    <property type="project" value="InterPro"/>
</dbReference>
<sequence length="404" mass="43958">MSSTKKKAEGQSRTMGKLRTMKSGSSRTDSERDSGFSDASTIDLTDSEDSSRAVSKREAQRPASGSHPSQLAVVGGSYSNMSPMIMKNVLLKQPGNNPPSQKPWGFSPAVEMVQQPQVVFVQPVVSPVVSHCTTSNPKEASSKRRRPKKYLPILRSYPKIAPHPRDSSSSSGRESSCYFPSSSPSASSHREHHHNHRNKHQRHQSSSFSCGSSGSSTPSLPPPSSALSPSPQHRLTPSLTDSSACSSPARSSLAVSRSEFSPAPSPALTVTPSDTLTSEVPEKTNTLSLPQPTVATTNDNSCYDDGNHDDNGDDHNIKRKRFCNTYNILSKSGLLEITLSTKDLIRQNRRTQVDLDRLKEHTNLFLQALQTGDTSIWSKLQTSLQEEQEEKGSGQQSSLKADTD</sequence>
<feature type="compositionally biased region" description="Low complexity" evidence="1">
    <location>
        <begin position="393"/>
        <end position="404"/>
    </location>
</feature>
<feature type="region of interest" description="Disordered" evidence="1">
    <location>
        <begin position="130"/>
        <end position="310"/>
    </location>
</feature>